<dbReference type="Proteomes" id="UP000236488">
    <property type="component" value="Unassembled WGS sequence"/>
</dbReference>
<dbReference type="Gene3D" id="3.50.50.60">
    <property type="entry name" value="FAD/NAD(P)-binding domain"/>
    <property type="match status" value="1"/>
</dbReference>
<evidence type="ECO:0000313" key="7">
    <source>
        <dbReference type="EMBL" id="PNV65583.1"/>
    </source>
</evidence>
<accession>A0A2K2U5G9</accession>
<dbReference type="PANTHER" id="PTHR43400:SF10">
    <property type="entry name" value="3-OXOSTEROID 1-DEHYDROGENASE"/>
    <property type="match status" value="1"/>
</dbReference>
<keyword evidence="3" id="KW-0274">FAD</keyword>
<dbReference type="SUPFAM" id="SSF51905">
    <property type="entry name" value="FAD/NAD(P)-binding domain"/>
    <property type="match status" value="1"/>
</dbReference>
<comment type="cofactor">
    <cofactor evidence="1">
        <name>FAD</name>
        <dbReference type="ChEBI" id="CHEBI:57692"/>
    </cofactor>
</comment>
<evidence type="ECO:0000256" key="2">
    <source>
        <dbReference type="ARBA" id="ARBA00022630"/>
    </source>
</evidence>
<dbReference type="GO" id="GO:0008202">
    <property type="term" value="P:steroid metabolic process"/>
    <property type="evidence" value="ECO:0007669"/>
    <property type="project" value="UniProtKB-ARBA"/>
</dbReference>
<dbReference type="Gene3D" id="3.90.700.10">
    <property type="entry name" value="Succinate dehydrogenase/fumarate reductase flavoprotein, catalytic domain"/>
    <property type="match status" value="1"/>
</dbReference>
<feature type="signal peptide" evidence="5">
    <location>
        <begin position="1"/>
        <end position="30"/>
    </location>
</feature>
<dbReference type="AlphaFoldDB" id="A0A2K2U5G9"/>
<dbReference type="PROSITE" id="PS51257">
    <property type="entry name" value="PROKAR_LIPOPROTEIN"/>
    <property type="match status" value="1"/>
</dbReference>
<evidence type="ECO:0000256" key="5">
    <source>
        <dbReference type="SAM" id="SignalP"/>
    </source>
</evidence>
<dbReference type="NCBIfam" id="TIGR01409">
    <property type="entry name" value="TAT_signal_seq"/>
    <property type="match status" value="1"/>
</dbReference>
<dbReference type="PANTHER" id="PTHR43400">
    <property type="entry name" value="FUMARATE REDUCTASE"/>
    <property type="match status" value="1"/>
</dbReference>
<dbReference type="InterPro" id="IPR027477">
    <property type="entry name" value="Succ_DH/fumarate_Rdtase_cat_sf"/>
</dbReference>
<evidence type="ECO:0000256" key="3">
    <source>
        <dbReference type="ARBA" id="ARBA00022827"/>
    </source>
</evidence>
<dbReference type="GO" id="GO:0033765">
    <property type="term" value="F:steroid dehydrogenase activity, acting on the CH-CH group of donors"/>
    <property type="evidence" value="ECO:0007669"/>
    <property type="project" value="UniProtKB-ARBA"/>
</dbReference>
<protein>
    <submittedName>
        <fullName evidence="7">Flavoprotein</fullName>
    </submittedName>
</protein>
<name>A0A2K2U5G9_9ACTN</name>
<proteinExistence type="predicted"/>
<keyword evidence="5" id="KW-0732">Signal</keyword>
<keyword evidence="4" id="KW-0560">Oxidoreductase</keyword>
<dbReference type="RefSeq" id="WP_103262836.1">
    <property type="nucleotide sequence ID" value="NZ_PPEL01000024.1"/>
</dbReference>
<dbReference type="PROSITE" id="PS51318">
    <property type="entry name" value="TAT"/>
    <property type="match status" value="1"/>
</dbReference>
<feature type="domain" description="FAD-dependent oxidoreductase 2 FAD-binding" evidence="6">
    <location>
        <begin position="76"/>
        <end position="547"/>
    </location>
</feature>
<evidence type="ECO:0000259" key="6">
    <source>
        <dbReference type="Pfam" id="PF00890"/>
    </source>
</evidence>
<gene>
    <name evidence="7" type="ORF">C2L80_05840</name>
</gene>
<comment type="caution">
    <text evidence="7">The sequence shown here is derived from an EMBL/GenBank/DDBJ whole genome shotgun (WGS) entry which is preliminary data.</text>
</comment>
<sequence length="581" mass="63432">MAKKPLSRRQFLAGAACAGALGALGTTSLAGCAPQQSKKGAEDQASEQTYDVMTAKPSFLEKPPVPQSVKEEYDCDVLVIGTGTAGNPAVRAAAEAGAKVIGIDKGTDVGFVPSTQDFGVVGSALQKQLGIEWAPKNEVVMQLMKDMCYRPNPRLLNMWYERSGEAFDWAVEGADFQLLESSIAEPTQENFIRPKMFPALDGYDHRSEYYPYFHGTLMTLPSAQWLLENCVRKAQEAGAEFKYELFGEQLITDDAGAVVGAYARDKNGDYYRFNCKSVILCCGDFGGSEEMMRHFVPHAAQFNCSYTRIDCEGNQANTGDGHRMAMWAGAAMELGPYAPMTHHMGGPLGVDAFLQLNLEGDRFMNEDIPGQNIADQLSRQPGGVSWQIIDDNWRDQLEVQGTGHGYVNHYLTDEEAAQMPWVMESVFLGYVTDDVFLNGDSEFRKTGVTCQADTIEELAEKMELPVDKVKASVERYNELCDKGVDEDFGKDARRMFPVVKPPFYGVKFDQAGMLVCCGGIKCDLDMHALNENDEVVPGLYVAGNTGGGRFLVEYPVTVAGISLGSALTFGKLAGENAAKGV</sequence>
<keyword evidence="8" id="KW-1185">Reference proteome</keyword>
<keyword evidence="2" id="KW-0285">Flavoprotein</keyword>
<evidence type="ECO:0000256" key="4">
    <source>
        <dbReference type="ARBA" id="ARBA00023002"/>
    </source>
</evidence>
<reference evidence="7 8" key="1">
    <citation type="journal article" date="2018" name="Int. J. Syst. Evol. Microbiol.">
        <title>Rubneribacter badeniensis gen. nov., sp. nov. and Enteroscipio rubneri gen. nov., sp. nov., new members of the Eggerthellaceae isolated from human faeces.</title>
        <authorList>
            <person name="Danylec N."/>
            <person name="Gobl A."/>
            <person name="Stoll D.A."/>
            <person name="Hetzer B."/>
            <person name="Kulling S.E."/>
            <person name="Huch M."/>
        </authorList>
    </citation>
    <scope>NUCLEOTIDE SEQUENCE [LARGE SCALE GENOMIC DNA]</scope>
    <source>
        <strain evidence="7 8">ResAG-85</strain>
    </source>
</reference>
<feature type="chain" id="PRO_5038574815" evidence="5">
    <location>
        <begin position="31"/>
        <end position="581"/>
    </location>
</feature>
<evidence type="ECO:0000313" key="8">
    <source>
        <dbReference type="Proteomes" id="UP000236488"/>
    </source>
</evidence>
<dbReference type="EMBL" id="PPEL01000024">
    <property type="protein sequence ID" value="PNV65583.1"/>
    <property type="molecule type" value="Genomic_DNA"/>
</dbReference>
<dbReference type="Pfam" id="PF00890">
    <property type="entry name" value="FAD_binding_2"/>
    <property type="match status" value="1"/>
</dbReference>
<dbReference type="InterPro" id="IPR036188">
    <property type="entry name" value="FAD/NAD-bd_sf"/>
</dbReference>
<organism evidence="7 8">
    <name type="scientific">Rubneribacter badeniensis</name>
    <dbReference type="NCBI Taxonomy" id="2070688"/>
    <lineage>
        <taxon>Bacteria</taxon>
        <taxon>Bacillati</taxon>
        <taxon>Actinomycetota</taxon>
        <taxon>Coriobacteriia</taxon>
        <taxon>Eggerthellales</taxon>
        <taxon>Eggerthellaceae</taxon>
        <taxon>Rubneribacter</taxon>
    </lineage>
</organism>
<dbReference type="InterPro" id="IPR003953">
    <property type="entry name" value="FAD-dep_OxRdtase_2_FAD-bd"/>
</dbReference>
<dbReference type="InterPro" id="IPR050315">
    <property type="entry name" value="FAD-oxidoreductase_2"/>
</dbReference>
<evidence type="ECO:0000256" key="1">
    <source>
        <dbReference type="ARBA" id="ARBA00001974"/>
    </source>
</evidence>
<dbReference type="InterPro" id="IPR006311">
    <property type="entry name" value="TAT_signal"/>
</dbReference>
<dbReference type="SUPFAM" id="SSF56425">
    <property type="entry name" value="Succinate dehydrogenase/fumarate reductase flavoprotein, catalytic domain"/>
    <property type="match status" value="1"/>
</dbReference>
<dbReference type="InterPro" id="IPR019546">
    <property type="entry name" value="TAT_signal_bac_arc"/>
</dbReference>